<evidence type="ECO:0000256" key="2">
    <source>
        <dbReference type="ARBA" id="ARBA00012980"/>
    </source>
</evidence>
<dbReference type="RefSeq" id="WP_012939752.1">
    <property type="nucleotide sequence ID" value="NC_013741.1"/>
</dbReference>
<accession>D2RGJ1</accession>
<dbReference type="SUPFAM" id="SSF52540">
    <property type="entry name" value="P-loop containing nucleoside triphosphate hydrolases"/>
    <property type="match status" value="1"/>
</dbReference>
<dbReference type="HAMAP" id="MF_00165">
    <property type="entry name" value="Thymidylate_kinase"/>
    <property type="match status" value="1"/>
</dbReference>
<dbReference type="GO" id="GO:0005737">
    <property type="term" value="C:cytoplasm"/>
    <property type="evidence" value="ECO:0007669"/>
    <property type="project" value="TreeGrafter"/>
</dbReference>
<dbReference type="eggNOG" id="arCOG01891">
    <property type="taxonomic scope" value="Archaea"/>
</dbReference>
<evidence type="ECO:0000256" key="9">
    <source>
        <dbReference type="ARBA" id="ARBA00029962"/>
    </source>
</evidence>
<feature type="binding site" evidence="11">
    <location>
        <begin position="7"/>
        <end position="14"/>
    </location>
    <ligand>
        <name>ATP</name>
        <dbReference type="ChEBI" id="CHEBI:30616"/>
    </ligand>
</feature>
<dbReference type="EC" id="2.7.4.9" evidence="2 11"/>
<name>D2RGJ1_ARCPA</name>
<proteinExistence type="inferred from homology"/>
<dbReference type="PANTHER" id="PTHR10344:SF4">
    <property type="entry name" value="UMP-CMP KINASE 2, MITOCHONDRIAL"/>
    <property type="match status" value="1"/>
</dbReference>
<dbReference type="NCBIfam" id="TIGR00041">
    <property type="entry name" value="DTMP_kinase"/>
    <property type="match status" value="1"/>
</dbReference>
<evidence type="ECO:0000256" key="11">
    <source>
        <dbReference type="HAMAP-Rule" id="MF_00165"/>
    </source>
</evidence>
<dbReference type="InterPro" id="IPR039430">
    <property type="entry name" value="Thymidylate_kin-like_dom"/>
</dbReference>
<dbReference type="FunFam" id="3.40.50.300:FF:000225">
    <property type="entry name" value="Thymidylate kinase"/>
    <property type="match status" value="1"/>
</dbReference>
<keyword evidence="5 11" id="KW-0545">Nucleotide biosynthesis</keyword>
<dbReference type="Proteomes" id="UP000001901">
    <property type="component" value="Chromosome"/>
</dbReference>
<dbReference type="InterPro" id="IPR018094">
    <property type="entry name" value="Thymidylate_kinase"/>
</dbReference>
<evidence type="ECO:0000256" key="5">
    <source>
        <dbReference type="ARBA" id="ARBA00022727"/>
    </source>
</evidence>
<comment type="catalytic activity">
    <reaction evidence="10 11">
        <text>dTMP + ATP = dTDP + ADP</text>
        <dbReference type="Rhea" id="RHEA:13517"/>
        <dbReference type="ChEBI" id="CHEBI:30616"/>
        <dbReference type="ChEBI" id="CHEBI:58369"/>
        <dbReference type="ChEBI" id="CHEBI:63528"/>
        <dbReference type="ChEBI" id="CHEBI:456216"/>
        <dbReference type="EC" id="2.7.4.9"/>
    </reaction>
</comment>
<evidence type="ECO:0000256" key="1">
    <source>
        <dbReference type="ARBA" id="ARBA00009776"/>
    </source>
</evidence>
<keyword evidence="4 11" id="KW-0808">Transferase</keyword>
<dbReference type="HOGENOM" id="CLU_049131_0_2_2"/>
<reference evidence="13 14" key="1">
    <citation type="journal article" date="2010" name="Stand. Genomic Sci.">
        <title>Complete genome sequence of Archaeoglobus profundus type strain (AV18).</title>
        <authorList>
            <person name="von Jan M."/>
            <person name="Lapidus A."/>
            <person name="Del Rio T.G."/>
            <person name="Copeland A."/>
            <person name="Tice H."/>
            <person name="Cheng J.F."/>
            <person name="Lucas S."/>
            <person name="Chen F."/>
            <person name="Nolan M."/>
            <person name="Goodwin L."/>
            <person name="Han C."/>
            <person name="Pitluck S."/>
            <person name="Liolios K."/>
            <person name="Ivanova N."/>
            <person name="Mavromatis K."/>
            <person name="Ovchinnikova G."/>
            <person name="Chertkov O."/>
            <person name="Pati A."/>
            <person name="Chen A."/>
            <person name="Palaniappan K."/>
            <person name="Land M."/>
            <person name="Hauser L."/>
            <person name="Chang Y.J."/>
            <person name="Jeffries C.D."/>
            <person name="Saunders E."/>
            <person name="Brettin T."/>
            <person name="Detter J.C."/>
            <person name="Chain P."/>
            <person name="Eichinger K."/>
            <person name="Huber H."/>
            <person name="Spring S."/>
            <person name="Rohde M."/>
            <person name="Goker M."/>
            <person name="Wirth R."/>
            <person name="Woyke T."/>
            <person name="Bristow J."/>
            <person name="Eisen J.A."/>
            <person name="Markowitz V."/>
            <person name="Hugenholtz P."/>
            <person name="Kyrpides N.C."/>
            <person name="Klenk H.P."/>
        </authorList>
    </citation>
    <scope>NUCLEOTIDE SEQUENCE [LARGE SCALE GENOMIC DNA]</scope>
    <source>
        <strain evidence="14">DSM 5631 / JCM 9629 / NBRC 100127 / Av18</strain>
    </source>
</reference>
<evidence type="ECO:0000256" key="10">
    <source>
        <dbReference type="ARBA" id="ARBA00048743"/>
    </source>
</evidence>
<dbReference type="GO" id="GO:0006235">
    <property type="term" value="P:dTTP biosynthetic process"/>
    <property type="evidence" value="ECO:0007669"/>
    <property type="project" value="UniProtKB-UniRule"/>
</dbReference>
<dbReference type="PROSITE" id="PS01331">
    <property type="entry name" value="THYMIDYLATE_KINASE"/>
    <property type="match status" value="1"/>
</dbReference>
<dbReference type="Gene3D" id="3.40.50.300">
    <property type="entry name" value="P-loop containing nucleotide triphosphate hydrolases"/>
    <property type="match status" value="1"/>
</dbReference>
<dbReference type="InterPro" id="IPR018095">
    <property type="entry name" value="Thymidylate_kin_CS"/>
</dbReference>
<evidence type="ECO:0000256" key="6">
    <source>
        <dbReference type="ARBA" id="ARBA00022741"/>
    </source>
</evidence>
<dbReference type="STRING" id="572546.Arcpr_0346"/>
<dbReference type="InterPro" id="IPR027417">
    <property type="entry name" value="P-loop_NTPase"/>
</dbReference>
<evidence type="ECO:0000256" key="3">
    <source>
        <dbReference type="ARBA" id="ARBA00013355"/>
    </source>
</evidence>
<dbReference type="GeneID" id="8739000"/>
<dbReference type="GO" id="GO:0006233">
    <property type="term" value="P:dTDP biosynthetic process"/>
    <property type="evidence" value="ECO:0007669"/>
    <property type="project" value="InterPro"/>
</dbReference>
<dbReference type="PaxDb" id="572546-Arcpr_0346"/>
<feature type="domain" description="Thymidylate kinase-like" evidence="12">
    <location>
        <begin position="5"/>
        <end position="181"/>
    </location>
</feature>
<keyword evidence="14" id="KW-1185">Reference proteome</keyword>
<dbReference type="GO" id="GO:0004798">
    <property type="term" value="F:dTMP kinase activity"/>
    <property type="evidence" value="ECO:0007669"/>
    <property type="project" value="UniProtKB-UniRule"/>
</dbReference>
<dbReference type="CDD" id="cd01672">
    <property type="entry name" value="TMPK"/>
    <property type="match status" value="1"/>
</dbReference>
<dbReference type="GO" id="GO:0005524">
    <property type="term" value="F:ATP binding"/>
    <property type="evidence" value="ECO:0007669"/>
    <property type="project" value="UniProtKB-UniRule"/>
</dbReference>
<dbReference type="AlphaFoldDB" id="D2RGJ1"/>
<evidence type="ECO:0000313" key="14">
    <source>
        <dbReference type="Proteomes" id="UP000001901"/>
    </source>
</evidence>
<comment type="similarity">
    <text evidence="1 11">Belongs to the thymidylate kinase family.</text>
</comment>
<dbReference type="KEGG" id="apo:Arcpr_0346"/>
<gene>
    <name evidence="11" type="primary">tmk</name>
    <name evidence="13" type="ordered locus">Arcpr_0346</name>
</gene>
<evidence type="ECO:0000256" key="8">
    <source>
        <dbReference type="ARBA" id="ARBA00022840"/>
    </source>
</evidence>
<dbReference type="PANTHER" id="PTHR10344">
    <property type="entry name" value="THYMIDYLATE KINASE"/>
    <property type="match status" value="1"/>
</dbReference>
<dbReference type="Pfam" id="PF02223">
    <property type="entry name" value="Thymidylate_kin"/>
    <property type="match status" value="1"/>
</dbReference>
<dbReference type="OrthoDB" id="43083at2157"/>
<sequence length="199" mass="23026">MLIAVEGIDGSGKTTIVRFLVEELKKRGYDVVAFKEPTDSEYGKKIRQILKERKISPEEELKLFIKDREFNVRNNILPALKSGKVVIMDRYYYSTIAYQGALGLDIGKIKTLNEQFPKPDLVIILDVSPETALKRIKAKRKPDRFEDLEYLRKVRNIFLSLKNNIVVIDAERDIEEVKRDVLKVVLEHLEKSFKRSGGM</sequence>
<evidence type="ECO:0000313" key="13">
    <source>
        <dbReference type="EMBL" id="ADB57416.1"/>
    </source>
</evidence>
<protein>
    <recommendedName>
        <fullName evidence="3 11">Probable thymidylate kinase</fullName>
        <ecNumber evidence="2 11">2.7.4.9</ecNumber>
    </recommendedName>
    <alternativeName>
        <fullName evidence="9 11">dTMP kinase</fullName>
    </alternativeName>
</protein>
<keyword evidence="7 11" id="KW-0418">Kinase</keyword>
<dbReference type="GO" id="GO:0006227">
    <property type="term" value="P:dUDP biosynthetic process"/>
    <property type="evidence" value="ECO:0007669"/>
    <property type="project" value="TreeGrafter"/>
</dbReference>
<keyword evidence="8 11" id="KW-0067">ATP-binding</keyword>
<evidence type="ECO:0000256" key="7">
    <source>
        <dbReference type="ARBA" id="ARBA00022777"/>
    </source>
</evidence>
<evidence type="ECO:0000256" key="4">
    <source>
        <dbReference type="ARBA" id="ARBA00022679"/>
    </source>
</evidence>
<keyword evidence="6 11" id="KW-0547">Nucleotide-binding</keyword>
<evidence type="ECO:0000259" key="12">
    <source>
        <dbReference type="Pfam" id="PF02223"/>
    </source>
</evidence>
<organism evidence="13 14">
    <name type="scientific">Archaeoglobus profundus (strain DSM 5631 / JCM 9629 / NBRC 100127 / Av18)</name>
    <dbReference type="NCBI Taxonomy" id="572546"/>
    <lineage>
        <taxon>Archaea</taxon>
        <taxon>Methanobacteriati</taxon>
        <taxon>Methanobacteriota</taxon>
        <taxon>Archaeoglobi</taxon>
        <taxon>Archaeoglobales</taxon>
        <taxon>Archaeoglobaceae</taxon>
        <taxon>Archaeoglobus</taxon>
    </lineage>
</organism>
<dbReference type="EMBL" id="CP001857">
    <property type="protein sequence ID" value="ADB57416.1"/>
    <property type="molecule type" value="Genomic_DNA"/>
</dbReference>